<dbReference type="EMBL" id="CVRI01000014">
    <property type="protein sequence ID" value="CRK89874.1"/>
    <property type="molecule type" value="Genomic_DNA"/>
</dbReference>
<dbReference type="AlphaFoldDB" id="A0A1J1HQR0"/>
<dbReference type="Proteomes" id="UP000183832">
    <property type="component" value="Unassembled WGS sequence"/>
</dbReference>
<organism evidence="1 2">
    <name type="scientific">Clunio marinus</name>
    <dbReference type="NCBI Taxonomy" id="568069"/>
    <lineage>
        <taxon>Eukaryota</taxon>
        <taxon>Metazoa</taxon>
        <taxon>Ecdysozoa</taxon>
        <taxon>Arthropoda</taxon>
        <taxon>Hexapoda</taxon>
        <taxon>Insecta</taxon>
        <taxon>Pterygota</taxon>
        <taxon>Neoptera</taxon>
        <taxon>Endopterygota</taxon>
        <taxon>Diptera</taxon>
        <taxon>Nematocera</taxon>
        <taxon>Chironomoidea</taxon>
        <taxon>Chironomidae</taxon>
        <taxon>Clunio</taxon>
    </lineage>
</organism>
<sequence length="138" mass="16206">MKLRKVLKLNSNFTITLNNIKSPICNLSQLLQLVIDEFRSHFCYFNKSCNDSQCQKFAVRNPKVDTMNIKKIGKYFDIVKFLKNMKLQHFDLPVTKVDANVCKALRENTQDMKSLRIHKASFENFQEKFSDVKCFQTS</sequence>
<proteinExistence type="predicted"/>
<evidence type="ECO:0000313" key="1">
    <source>
        <dbReference type="EMBL" id="CRK89874.1"/>
    </source>
</evidence>
<protein>
    <submittedName>
        <fullName evidence="1">CLUMA_CG003551, isoform A</fullName>
    </submittedName>
</protein>
<keyword evidence="2" id="KW-1185">Reference proteome</keyword>
<name>A0A1J1HQR0_9DIPT</name>
<evidence type="ECO:0000313" key="2">
    <source>
        <dbReference type="Proteomes" id="UP000183832"/>
    </source>
</evidence>
<accession>A0A1J1HQR0</accession>
<gene>
    <name evidence="1" type="ORF">CLUMA_CG003551</name>
</gene>
<reference evidence="1 2" key="1">
    <citation type="submission" date="2015-04" db="EMBL/GenBank/DDBJ databases">
        <authorList>
            <person name="Syromyatnikov M.Y."/>
            <person name="Popov V.N."/>
        </authorList>
    </citation>
    <scope>NUCLEOTIDE SEQUENCE [LARGE SCALE GENOMIC DNA]</scope>
</reference>